<sequence>MTPPGLEGSLTVPEPLATWQPAVFPRPPLAPEALSSASRSPCTAARPSRRVGLWLREPIIPSPFLTLDLNGLLVPGLWCSTPESRQANGNKALIDQDLRHAAYREVTKAIRYIIQYHRN</sequence>
<protein>
    <submittedName>
        <fullName evidence="1">Uncharacterized protein</fullName>
    </submittedName>
</protein>
<keyword evidence="2" id="KW-1185">Reference proteome</keyword>
<name>A0A1Y2DS49_9PEZI</name>
<comment type="caution">
    <text evidence="1">The sequence shown here is derived from an EMBL/GenBank/DDBJ whole genome shotgun (WGS) entry which is preliminary data.</text>
</comment>
<accession>A0A1Y2DS49</accession>
<dbReference type="Proteomes" id="UP000193689">
    <property type="component" value="Unassembled WGS sequence"/>
</dbReference>
<dbReference type="RefSeq" id="XP_040713582.1">
    <property type="nucleotide sequence ID" value="XM_040860702.1"/>
</dbReference>
<reference evidence="1 2" key="1">
    <citation type="submission" date="2016-07" db="EMBL/GenBank/DDBJ databases">
        <title>Pervasive Adenine N6-methylation of Active Genes in Fungi.</title>
        <authorList>
            <consortium name="DOE Joint Genome Institute"/>
            <person name="Mondo S.J."/>
            <person name="Dannebaum R.O."/>
            <person name="Kuo R.C."/>
            <person name="Labutti K."/>
            <person name="Haridas S."/>
            <person name="Kuo A."/>
            <person name="Salamov A."/>
            <person name="Ahrendt S.R."/>
            <person name="Lipzen A."/>
            <person name="Sullivan W."/>
            <person name="Andreopoulos W.B."/>
            <person name="Clum A."/>
            <person name="Lindquist E."/>
            <person name="Daum C."/>
            <person name="Ramamoorthy G.K."/>
            <person name="Gryganskyi A."/>
            <person name="Culley D."/>
            <person name="Magnuson J.K."/>
            <person name="James T.Y."/>
            <person name="O'Malley M.A."/>
            <person name="Stajich J.E."/>
            <person name="Spatafora J.W."/>
            <person name="Visel A."/>
            <person name="Grigoriev I.V."/>
        </authorList>
    </citation>
    <scope>NUCLEOTIDE SEQUENCE [LARGE SCALE GENOMIC DNA]</scope>
    <source>
        <strain evidence="1 2">CBS 129021</strain>
    </source>
</reference>
<dbReference type="InParanoid" id="A0A1Y2DS49"/>
<evidence type="ECO:0000313" key="1">
    <source>
        <dbReference type="EMBL" id="ORY61505.1"/>
    </source>
</evidence>
<proteinExistence type="predicted"/>
<gene>
    <name evidence="1" type="ORF">BCR38DRAFT_440430</name>
</gene>
<dbReference type="AlphaFoldDB" id="A0A1Y2DS49"/>
<dbReference type="EMBL" id="MCFJ01000010">
    <property type="protein sequence ID" value="ORY61505.1"/>
    <property type="molecule type" value="Genomic_DNA"/>
</dbReference>
<dbReference type="GeneID" id="63776914"/>
<organism evidence="1 2">
    <name type="scientific">Pseudomassariella vexata</name>
    <dbReference type="NCBI Taxonomy" id="1141098"/>
    <lineage>
        <taxon>Eukaryota</taxon>
        <taxon>Fungi</taxon>
        <taxon>Dikarya</taxon>
        <taxon>Ascomycota</taxon>
        <taxon>Pezizomycotina</taxon>
        <taxon>Sordariomycetes</taxon>
        <taxon>Xylariomycetidae</taxon>
        <taxon>Amphisphaeriales</taxon>
        <taxon>Pseudomassariaceae</taxon>
        <taxon>Pseudomassariella</taxon>
    </lineage>
</organism>
<evidence type="ECO:0000313" key="2">
    <source>
        <dbReference type="Proteomes" id="UP000193689"/>
    </source>
</evidence>